<sequence length="64" mass="6422">MSAAQTEPAALNAPDTPQTKRGSTSKAVLIVSVIVLLIAAASQIAGPLVIPVGSSIKVTLLPML</sequence>
<protein>
    <submittedName>
        <fullName evidence="3">Uncharacterized protein</fullName>
    </submittedName>
</protein>
<feature type="region of interest" description="Disordered" evidence="1">
    <location>
        <begin position="1"/>
        <end position="23"/>
    </location>
</feature>
<comment type="caution">
    <text evidence="3">The sequence shown here is derived from an EMBL/GenBank/DDBJ whole genome shotgun (WGS) entry which is preliminary data.</text>
</comment>
<dbReference type="Proteomes" id="UP000029055">
    <property type="component" value="Unassembled WGS sequence"/>
</dbReference>
<evidence type="ECO:0000313" key="4">
    <source>
        <dbReference type="Proteomes" id="UP000029055"/>
    </source>
</evidence>
<keyword evidence="2" id="KW-0812">Transmembrane</keyword>
<name>A0A087E8T0_9BIFI</name>
<accession>A0A087E8T0</accession>
<dbReference type="EMBL" id="JGZR01000005">
    <property type="protein sequence ID" value="KFJ04181.1"/>
    <property type="molecule type" value="Genomic_DNA"/>
</dbReference>
<evidence type="ECO:0000256" key="1">
    <source>
        <dbReference type="SAM" id="MobiDB-lite"/>
    </source>
</evidence>
<keyword evidence="4" id="KW-1185">Reference proteome</keyword>
<feature type="transmembrane region" description="Helical" evidence="2">
    <location>
        <begin position="27"/>
        <end position="50"/>
    </location>
</feature>
<keyword evidence="2" id="KW-1133">Transmembrane helix</keyword>
<proteinExistence type="predicted"/>
<dbReference type="STRING" id="77635.BISU_1219"/>
<organism evidence="3 4">
    <name type="scientific">Bifidobacterium subtile</name>
    <dbReference type="NCBI Taxonomy" id="77635"/>
    <lineage>
        <taxon>Bacteria</taxon>
        <taxon>Bacillati</taxon>
        <taxon>Actinomycetota</taxon>
        <taxon>Actinomycetes</taxon>
        <taxon>Bifidobacteriales</taxon>
        <taxon>Bifidobacteriaceae</taxon>
        <taxon>Bifidobacterium</taxon>
    </lineage>
</organism>
<evidence type="ECO:0000313" key="3">
    <source>
        <dbReference type="EMBL" id="KFJ04181.1"/>
    </source>
</evidence>
<dbReference type="RefSeq" id="WP_152599139.1">
    <property type="nucleotide sequence ID" value="NZ_CP062939.1"/>
</dbReference>
<evidence type="ECO:0000256" key="2">
    <source>
        <dbReference type="SAM" id="Phobius"/>
    </source>
</evidence>
<dbReference type="AlphaFoldDB" id="A0A087E8T0"/>
<reference evidence="3 4" key="1">
    <citation type="submission" date="2014-03" db="EMBL/GenBank/DDBJ databases">
        <title>Genomics of Bifidobacteria.</title>
        <authorList>
            <person name="Ventura M."/>
            <person name="Milani C."/>
            <person name="Lugli G.A."/>
        </authorList>
    </citation>
    <scope>NUCLEOTIDE SEQUENCE [LARGE SCALE GENOMIC DNA]</scope>
    <source>
        <strain evidence="3 4">LMG 11597</strain>
    </source>
</reference>
<gene>
    <name evidence="3" type="ORF">BISU_1219</name>
</gene>
<keyword evidence="2" id="KW-0472">Membrane</keyword>